<dbReference type="PANTHER" id="PTHR42870:SF1">
    <property type="entry name" value="NON-SPECIFIC LIPID-TRANSFER PROTEIN-LIKE 2"/>
    <property type="match status" value="1"/>
</dbReference>
<organism evidence="3 4">
    <name type="scientific">Sphingobium phenoxybenzoativorans</name>
    <dbReference type="NCBI Taxonomy" id="1592790"/>
    <lineage>
        <taxon>Bacteria</taxon>
        <taxon>Pseudomonadati</taxon>
        <taxon>Pseudomonadota</taxon>
        <taxon>Alphaproteobacteria</taxon>
        <taxon>Sphingomonadales</taxon>
        <taxon>Sphingomonadaceae</taxon>
        <taxon>Sphingobium</taxon>
    </lineage>
</organism>
<dbReference type="InterPro" id="IPR016039">
    <property type="entry name" value="Thiolase-like"/>
</dbReference>
<dbReference type="Pfam" id="PF22691">
    <property type="entry name" value="Thiolase_C_1"/>
    <property type="match status" value="1"/>
</dbReference>
<dbReference type="Gene3D" id="3.40.47.10">
    <property type="match status" value="1"/>
</dbReference>
<feature type="domain" description="Thiolase C-terminal" evidence="2">
    <location>
        <begin position="231"/>
        <end position="351"/>
    </location>
</feature>
<protein>
    <recommendedName>
        <fullName evidence="2">Thiolase C-terminal domain-containing protein</fullName>
    </recommendedName>
</protein>
<dbReference type="KEGG" id="spph:KFK14_23110"/>
<name>A0A975K821_9SPHN</name>
<dbReference type="InterPro" id="IPR055140">
    <property type="entry name" value="Thiolase_C_2"/>
</dbReference>
<evidence type="ECO:0000313" key="3">
    <source>
        <dbReference type="EMBL" id="QUT05793.1"/>
    </source>
</evidence>
<dbReference type="RefSeq" id="WP_212609304.1">
    <property type="nucleotide sequence ID" value="NZ_CP073910.1"/>
</dbReference>
<evidence type="ECO:0000256" key="1">
    <source>
        <dbReference type="SAM" id="MobiDB-lite"/>
    </source>
</evidence>
<reference evidence="3" key="1">
    <citation type="submission" date="2021-04" db="EMBL/GenBank/DDBJ databases">
        <title>Isolation of p-tert-butylphenol degrading bacteria Sphingobium phenoxybenzoativorans Tas13 from active sludge.</title>
        <authorList>
            <person name="Li Y."/>
        </authorList>
    </citation>
    <scope>NUCLEOTIDE SEQUENCE</scope>
    <source>
        <strain evidence="3">Tas13</strain>
    </source>
</reference>
<proteinExistence type="predicted"/>
<keyword evidence="4" id="KW-1185">Reference proteome</keyword>
<dbReference type="SUPFAM" id="SSF53901">
    <property type="entry name" value="Thiolase-like"/>
    <property type="match status" value="2"/>
</dbReference>
<dbReference type="EMBL" id="CP073910">
    <property type="protein sequence ID" value="QUT05793.1"/>
    <property type="molecule type" value="Genomic_DNA"/>
</dbReference>
<accession>A0A975K821</accession>
<dbReference type="GO" id="GO:0016746">
    <property type="term" value="F:acyltransferase activity"/>
    <property type="evidence" value="ECO:0007669"/>
    <property type="project" value="InterPro"/>
</dbReference>
<dbReference type="AlphaFoldDB" id="A0A975K821"/>
<dbReference type="Proteomes" id="UP000681425">
    <property type="component" value="Chromosome"/>
</dbReference>
<gene>
    <name evidence="3" type="ORF">KFK14_23110</name>
</gene>
<evidence type="ECO:0000313" key="4">
    <source>
        <dbReference type="Proteomes" id="UP000681425"/>
    </source>
</evidence>
<feature type="region of interest" description="Disordered" evidence="1">
    <location>
        <begin position="161"/>
        <end position="184"/>
    </location>
</feature>
<evidence type="ECO:0000259" key="2">
    <source>
        <dbReference type="Pfam" id="PF22691"/>
    </source>
</evidence>
<dbReference type="PANTHER" id="PTHR42870">
    <property type="entry name" value="ACETYL-COA C-ACETYLTRANSFERASE"/>
    <property type="match status" value="1"/>
</dbReference>
<feature type="compositionally biased region" description="Basic and acidic residues" evidence="1">
    <location>
        <begin position="161"/>
        <end position="173"/>
    </location>
</feature>
<sequence length="360" mass="36661">MKTDSEPVYILGVGMVRGWADASSSLTDLIFASVSAALDDSGVDIQAIDSVVLAAHDLVDGRSLSSMVTAPAAGAYLRDEIRLASDGLSALSLASARVEAGETEYSIVAAWGRESEGNYARTSRAGFDPIFEQAFGADEFTLSALRLSAWSARHGCPDDAREAAAAARRDRARNNPRASAEGRRPMLATPLVADDAPLMADIAVAAIIGRKAGPVRIAGFGHGTASPLIGARDLVGADALADAIRLATDQAGFGARDAQALFIDGATLSDEALALEVLGLAEAGQGYAAYAANAAINPGGGGESGWCYPTCGLVNAVEAYLQLTGRAGACQLPGKPSRALATGLSAMGGQAAYAAFLEAA</sequence>